<evidence type="ECO:0000313" key="2">
    <source>
        <dbReference type="EMBL" id="EHO70813.1"/>
    </source>
</evidence>
<dbReference type="STRING" id="999422.HMPREF9944_01214"/>
<dbReference type="EMBL" id="AGEK01000023">
    <property type="protein sequence ID" value="EHO70813.1"/>
    <property type="molecule type" value="Genomic_DNA"/>
</dbReference>
<dbReference type="PATRIC" id="fig|999422.3.peg.1253"/>
<dbReference type="SUPFAM" id="SSF53448">
    <property type="entry name" value="Nucleotide-diphospho-sugar transferases"/>
    <property type="match status" value="1"/>
</dbReference>
<evidence type="ECO:0000313" key="3">
    <source>
        <dbReference type="Proteomes" id="UP000003167"/>
    </source>
</evidence>
<dbReference type="GO" id="GO:0016758">
    <property type="term" value="F:hexosyltransferase activity"/>
    <property type="evidence" value="ECO:0007669"/>
    <property type="project" value="UniProtKB-ARBA"/>
</dbReference>
<accession>H1HM20</accession>
<reference evidence="2 3" key="1">
    <citation type="submission" date="2011-12" db="EMBL/GenBank/DDBJ databases">
        <title>The Genome Sequence of Prevotella maculosa OT 289.</title>
        <authorList>
            <consortium name="The Broad Institute Genome Sequencing Platform"/>
            <person name="Earl A."/>
            <person name="Ward D."/>
            <person name="Feldgarden M."/>
            <person name="Gevers D."/>
            <person name="Izard J."/>
            <person name="Blanton J.M."/>
            <person name="Mathney J."/>
            <person name="Tanner A.C."/>
            <person name="Dewhirst F.E."/>
            <person name="Young S.K."/>
            <person name="Zeng Q."/>
            <person name="Gargeya S."/>
            <person name="Fitzgerald M."/>
            <person name="Haas B."/>
            <person name="Abouelleil A."/>
            <person name="Alvarado L."/>
            <person name="Arachchi H.M."/>
            <person name="Berlin A."/>
            <person name="Chapman S.B."/>
            <person name="Gearin G."/>
            <person name="Goldberg J."/>
            <person name="Griggs A."/>
            <person name="Gujja S."/>
            <person name="Hansen M."/>
            <person name="Heiman D."/>
            <person name="Howarth C."/>
            <person name="Larimer J."/>
            <person name="Lui A."/>
            <person name="MacDonald P.J.P."/>
            <person name="McCowen C."/>
            <person name="Montmayeur A."/>
            <person name="Murphy C."/>
            <person name="Neiman D."/>
            <person name="Pearson M."/>
            <person name="Priest M."/>
            <person name="Roberts A."/>
            <person name="Saif S."/>
            <person name="Shea T."/>
            <person name="Sisk P."/>
            <person name="Stolte C."/>
            <person name="Sykes S."/>
            <person name="Wortman J."/>
            <person name="Nusbaum C."/>
            <person name="Birren B."/>
        </authorList>
    </citation>
    <scope>NUCLEOTIDE SEQUENCE [LARGE SCALE GENOMIC DNA]</scope>
    <source>
        <strain evidence="2 3">OT 289</strain>
    </source>
</reference>
<dbReference type="Gene3D" id="3.90.550.10">
    <property type="entry name" value="Spore Coat Polysaccharide Biosynthesis Protein SpsA, Chain A"/>
    <property type="match status" value="1"/>
</dbReference>
<dbReference type="Proteomes" id="UP000003167">
    <property type="component" value="Unassembled WGS sequence"/>
</dbReference>
<dbReference type="HOGENOM" id="CLU_025996_25_1_10"/>
<organism evidence="2 3">
    <name type="scientific">Segatella maculosa OT 289</name>
    <dbReference type="NCBI Taxonomy" id="999422"/>
    <lineage>
        <taxon>Bacteria</taxon>
        <taxon>Pseudomonadati</taxon>
        <taxon>Bacteroidota</taxon>
        <taxon>Bacteroidia</taxon>
        <taxon>Bacteroidales</taxon>
        <taxon>Prevotellaceae</taxon>
        <taxon>Segatella</taxon>
    </lineage>
</organism>
<gene>
    <name evidence="2" type="ORF">HMPREF9944_01214</name>
</gene>
<evidence type="ECO:0000259" key="1">
    <source>
        <dbReference type="Pfam" id="PF00535"/>
    </source>
</evidence>
<dbReference type="InterPro" id="IPR029044">
    <property type="entry name" value="Nucleotide-diphossugar_trans"/>
</dbReference>
<comment type="caution">
    <text evidence="2">The sequence shown here is derived from an EMBL/GenBank/DDBJ whole genome shotgun (WGS) entry which is preliminary data.</text>
</comment>
<dbReference type="CDD" id="cd00761">
    <property type="entry name" value="Glyco_tranf_GTA_type"/>
    <property type="match status" value="1"/>
</dbReference>
<dbReference type="PANTHER" id="PTHR22916:SF3">
    <property type="entry name" value="UDP-GLCNAC:BETAGAL BETA-1,3-N-ACETYLGLUCOSAMINYLTRANSFERASE-LIKE PROTEIN 1"/>
    <property type="match status" value="1"/>
</dbReference>
<dbReference type="InterPro" id="IPR001173">
    <property type="entry name" value="Glyco_trans_2-like"/>
</dbReference>
<protein>
    <recommendedName>
        <fullName evidence="1">Glycosyltransferase 2-like domain-containing protein</fullName>
    </recommendedName>
</protein>
<feature type="domain" description="Glycosyltransferase 2-like" evidence="1">
    <location>
        <begin position="61"/>
        <end position="183"/>
    </location>
</feature>
<dbReference type="PANTHER" id="PTHR22916">
    <property type="entry name" value="GLYCOSYLTRANSFERASE"/>
    <property type="match status" value="1"/>
</dbReference>
<name>H1HM20_9BACT</name>
<sequence>MNDEYQLAIRFIFCDFCCGLVSERQNKRRYSWLVRDLCVNLLGLKMMMLRPQNTPDRPLVSFIITTFNTEPTMLRCCIDSIRSLSFGGERREIIVIDDGSDRPAINELLDISDDIIYLRQRNQGISVARNRGTDMASGRYIQFVDSDDSLLRPAYEHCLDVARRLQPDMVGFAFTHRQCASVQEDVNGPFDGADYMLRHSIKGAAWGYLFKKELLNGLRFRPDFDRYAEDEEFTALLVLRAKRLFTTSAKAYFYRQHPHSVIHHFGKRNLVKRQVNTERAVRHLQERLASLPNPERLALQRRIAQLSMDYLYNTARLTHSLMRLNKACERLRAHGLFPLPEQEYTRKYALFRRLCNTKWGRGIIIAATFR</sequence>
<dbReference type="AlphaFoldDB" id="H1HM20"/>
<keyword evidence="3" id="KW-1185">Reference proteome</keyword>
<dbReference type="Pfam" id="PF00535">
    <property type="entry name" value="Glycos_transf_2"/>
    <property type="match status" value="1"/>
</dbReference>
<proteinExistence type="predicted"/>